<keyword evidence="2" id="KW-1185">Reference proteome</keyword>
<dbReference type="AlphaFoldDB" id="A0A8S1M4I0"/>
<evidence type="ECO:0000313" key="1">
    <source>
        <dbReference type="EMBL" id="CAD8072783.1"/>
    </source>
</evidence>
<evidence type="ECO:0008006" key="3">
    <source>
        <dbReference type="Google" id="ProtNLM"/>
    </source>
</evidence>
<comment type="caution">
    <text evidence="1">The sequence shown here is derived from an EMBL/GenBank/DDBJ whole genome shotgun (WGS) entry which is preliminary data.</text>
</comment>
<sequence length="449" mass="51954">MRFQHNALKCLQINQLVCVIIWILIEQAITIQYQWGTLTYIKNPLTPLHILADTHTAGAWISSTTTLTGFVDDPQIIFSVYRMHFENTITGGYVFQLAKQTKTSFKIFVNATAPQKIYNVWIKYLAFVDKNKQVINQEILNPKPQEIYIESHFNRNFIMAIPIINYLCYTSAFTFKFEMPTIDSSSVQMKFLSTGISKIGFQILFATQSPIYIHGTTQWTPGSLNLNLDPYIVQNVQIPKLQQTNIIRFPLYIGLTADLSAEVNIEDFDQLISTELSFRIGSSITSSVTSGWFDYMLIQPSYQLTPLLLQTFSLQEYYEASGTQLITVELPLLQTTYTSNTNWIDIDNTVIGLQIEITTECPEDYQHNYWFLGSVTVTDNQKYIEDYFYCSDDSNRIKYIINLNDAGKHEYKTIKFVFTSTSLEMHQQLDNQQFDEEYRNLKIVINQVR</sequence>
<proteinExistence type="predicted"/>
<gene>
    <name evidence="1" type="ORF">PSON_ATCC_30995.1.T0290364</name>
</gene>
<dbReference type="Proteomes" id="UP000692954">
    <property type="component" value="Unassembled WGS sequence"/>
</dbReference>
<organism evidence="1 2">
    <name type="scientific">Paramecium sonneborni</name>
    <dbReference type="NCBI Taxonomy" id="65129"/>
    <lineage>
        <taxon>Eukaryota</taxon>
        <taxon>Sar</taxon>
        <taxon>Alveolata</taxon>
        <taxon>Ciliophora</taxon>
        <taxon>Intramacronucleata</taxon>
        <taxon>Oligohymenophorea</taxon>
        <taxon>Peniculida</taxon>
        <taxon>Parameciidae</taxon>
        <taxon>Paramecium</taxon>
    </lineage>
</organism>
<accession>A0A8S1M4I0</accession>
<name>A0A8S1M4I0_9CILI</name>
<protein>
    <recommendedName>
        <fullName evidence="3">H-type lectin domain-containing protein</fullName>
    </recommendedName>
</protein>
<evidence type="ECO:0000313" key="2">
    <source>
        <dbReference type="Proteomes" id="UP000692954"/>
    </source>
</evidence>
<reference evidence="1" key="1">
    <citation type="submission" date="2021-01" db="EMBL/GenBank/DDBJ databases">
        <authorList>
            <consortium name="Genoscope - CEA"/>
            <person name="William W."/>
        </authorList>
    </citation>
    <scope>NUCLEOTIDE SEQUENCE</scope>
</reference>
<dbReference type="EMBL" id="CAJJDN010000029">
    <property type="protein sequence ID" value="CAD8072783.1"/>
    <property type="molecule type" value="Genomic_DNA"/>
</dbReference>